<protein>
    <submittedName>
        <fullName evidence="8">Cytochrome c biogenesis protein ResB</fullName>
    </submittedName>
</protein>
<dbReference type="InterPro" id="IPR007816">
    <property type="entry name" value="ResB-like_domain"/>
</dbReference>
<feature type="transmembrane region" description="Helical" evidence="6">
    <location>
        <begin position="36"/>
        <end position="56"/>
    </location>
</feature>
<evidence type="ECO:0000256" key="5">
    <source>
        <dbReference type="ARBA" id="ARBA00023136"/>
    </source>
</evidence>
<dbReference type="Proteomes" id="UP001324270">
    <property type="component" value="Unassembled WGS sequence"/>
</dbReference>
<evidence type="ECO:0000256" key="4">
    <source>
        <dbReference type="ARBA" id="ARBA00022989"/>
    </source>
</evidence>
<keyword evidence="2 6" id="KW-0812">Transmembrane</keyword>
<keyword evidence="4 6" id="KW-1133">Transmembrane helix</keyword>
<dbReference type="PANTHER" id="PTHR31566">
    <property type="entry name" value="CYTOCHROME C BIOGENESIS PROTEIN CCS1, CHLOROPLASTIC"/>
    <property type="match status" value="1"/>
</dbReference>
<feature type="transmembrane region" description="Helical" evidence="6">
    <location>
        <begin position="110"/>
        <end position="128"/>
    </location>
</feature>
<keyword evidence="9" id="KW-1185">Reference proteome</keyword>
<dbReference type="PANTHER" id="PTHR31566:SF5">
    <property type="entry name" value="RESB-LIKE DOMAIN-CONTAINING PROTEIN"/>
    <property type="match status" value="1"/>
</dbReference>
<reference evidence="8 9" key="1">
    <citation type="submission" date="2023-12" db="EMBL/GenBank/DDBJ databases">
        <title>Genomic sequences of Capnocytophaga and Parvimonas strains.</title>
        <authorList>
            <person name="Watt R.M."/>
            <person name="Wang M."/>
            <person name="Yang T."/>
            <person name="Tong W.M."/>
        </authorList>
    </citation>
    <scope>NUCLEOTIDE SEQUENCE [LARGE SCALE GENOMIC DNA]</scope>
    <source>
        <strain evidence="8 9">CCUG 13156</strain>
    </source>
</reference>
<comment type="caution">
    <text evidence="8">The sequence shown here is derived from an EMBL/GenBank/DDBJ whole genome shotgun (WGS) entry which is preliminary data.</text>
</comment>
<name>A0ABU5Y990_9FLAO</name>
<sequence>MKSYPFAILFSLTAVVVGLMLQISLGTISKNWFSFPYNVVGGAIFVLLTTLSYFLFRKTNFILRCSSAPFAIVTVVTLGVLTIGLGSINVKPHQLSGFLGKMGLDDLTKTWYFGLVFVLALTNLWFSILKRSMVYQRKNIAFLLNHFGLWLVMFAGVLGQGDIVRLTMDLKKDTPQWQAKTADDNVVSLPIAIELKNFSIDIYPNKLFVIDTTGTSLPKEKPIGFMLEREGAQATLLNWKVTLHKYLEKAIPDTDSTYINHTMWGATNAALVTVEDLRTHQVKKEWISAGNFQLPPRAIDLDKGHTLVMAPPEARKFESEVLIYQKGSNTILQEKIEVNHPISVGGWRIYQLSYDERMGRWSDLSVVELVSDPWLPVVYTGIFLLIAGGIALLFEVKKVSGQ</sequence>
<keyword evidence="5 6" id="KW-0472">Membrane</keyword>
<proteinExistence type="predicted"/>
<comment type="subcellular location">
    <subcellularLocation>
        <location evidence="1">Membrane</location>
        <topology evidence="1">Multi-pass membrane protein</topology>
    </subcellularLocation>
</comment>
<evidence type="ECO:0000256" key="6">
    <source>
        <dbReference type="SAM" id="Phobius"/>
    </source>
</evidence>
<evidence type="ECO:0000256" key="1">
    <source>
        <dbReference type="ARBA" id="ARBA00004141"/>
    </source>
</evidence>
<evidence type="ECO:0000259" key="7">
    <source>
        <dbReference type="Pfam" id="PF05140"/>
    </source>
</evidence>
<evidence type="ECO:0000256" key="2">
    <source>
        <dbReference type="ARBA" id="ARBA00022692"/>
    </source>
</evidence>
<feature type="transmembrane region" description="Helical" evidence="6">
    <location>
        <begin position="374"/>
        <end position="394"/>
    </location>
</feature>
<evidence type="ECO:0000256" key="3">
    <source>
        <dbReference type="ARBA" id="ARBA00022748"/>
    </source>
</evidence>
<feature type="domain" description="ResB-like" evidence="7">
    <location>
        <begin position="292"/>
        <end position="356"/>
    </location>
</feature>
<organism evidence="8 9">
    <name type="scientific">Capnocytophaga gingivalis</name>
    <dbReference type="NCBI Taxonomy" id="1017"/>
    <lineage>
        <taxon>Bacteria</taxon>
        <taxon>Pseudomonadati</taxon>
        <taxon>Bacteroidota</taxon>
        <taxon>Flavobacteriia</taxon>
        <taxon>Flavobacteriales</taxon>
        <taxon>Flavobacteriaceae</taxon>
        <taxon>Capnocytophaga</taxon>
    </lineage>
</organism>
<feature type="transmembrane region" description="Helical" evidence="6">
    <location>
        <begin position="140"/>
        <end position="159"/>
    </location>
</feature>
<dbReference type="RefSeq" id="WP_323978793.1">
    <property type="nucleotide sequence ID" value="NZ_JAYKBV010000002.1"/>
</dbReference>
<feature type="transmembrane region" description="Helical" evidence="6">
    <location>
        <begin position="68"/>
        <end position="90"/>
    </location>
</feature>
<evidence type="ECO:0000313" key="9">
    <source>
        <dbReference type="Proteomes" id="UP001324270"/>
    </source>
</evidence>
<dbReference type="InterPro" id="IPR023494">
    <property type="entry name" value="Cyt_c_bgen_Ccs1/CcsB/ResB"/>
</dbReference>
<keyword evidence="3" id="KW-0201">Cytochrome c-type biogenesis</keyword>
<evidence type="ECO:0000313" key="8">
    <source>
        <dbReference type="EMBL" id="MEB3039524.1"/>
    </source>
</evidence>
<accession>A0ABU5Y990</accession>
<dbReference type="Pfam" id="PF05140">
    <property type="entry name" value="ResB"/>
    <property type="match status" value="1"/>
</dbReference>
<gene>
    <name evidence="8" type="ORF">VJJ49_02290</name>
</gene>
<dbReference type="EMBL" id="JAYKBV010000002">
    <property type="protein sequence ID" value="MEB3039524.1"/>
    <property type="molecule type" value="Genomic_DNA"/>
</dbReference>